<dbReference type="Proteomes" id="UP000251960">
    <property type="component" value="Chromosome 2"/>
</dbReference>
<dbReference type="AlphaFoldDB" id="A0A3L6FUM8"/>
<organism evidence="2">
    <name type="scientific">Zea mays</name>
    <name type="common">Maize</name>
    <dbReference type="NCBI Taxonomy" id="4577"/>
    <lineage>
        <taxon>Eukaryota</taxon>
        <taxon>Viridiplantae</taxon>
        <taxon>Streptophyta</taxon>
        <taxon>Embryophyta</taxon>
        <taxon>Tracheophyta</taxon>
        <taxon>Spermatophyta</taxon>
        <taxon>Magnoliopsida</taxon>
        <taxon>Liliopsida</taxon>
        <taxon>Poales</taxon>
        <taxon>Poaceae</taxon>
        <taxon>PACMAD clade</taxon>
        <taxon>Panicoideae</taxon>
        <taxon>Andropogonodae</taxon>
        <taxon>Andropogoneae</taxon>
        <taxon>Tripsacinae</taxon>
        <taxon>Zea</taxon>
    </lineage>
</organism>
<proteinExistence type="predicted"/>
<evidence type="ECO:0000256" key="1">
    <source>
        <dbReference type="SAM" id="MobiDB-lite"/>
    </source>
</evidence>
<feature type="compositionally biased region" description="Basic and acidic residues" evidence="1">
    <location>
        <begin position="11"/>
        <end position="27"/>
    </location>
</feature>
<comment type="caution">
    <text evidence="2">The sequence shown here is derived from an EMBL/GenBank/DDBJ whole genome shotgun (WGS) entry which is preliminary data.</text>
</comment>
<reference evidence="2" key="1">
    <citation type="journal article" date="2018" name="Nat. Genet.">
        <title>Extensive intraspecific gene order and gene structural variations between Mo17 and other maize genomes.</title>
        <authorList>
            <person name="Sun S."/>
            <person name="Zhou Y."/>
            <person name="Chen J."/>
            <person name="Shi J."/>
            <person name="Zhao H."/>
            <person name="Zhao H."/>
            <person name="Song W."/>
            <person name="Zhang M."/>
            <person name="Cui Y."/>
            <person name="Dong X."/>
            <person name="Liu H."/>
            <person name="Ma X."/>
            <person name="Jiao Y."/>
            <person name="Wang B."/>
            <person name="Wei X."/>
            <person name="Stein J.C."/>
            <person name="Glaubitz J.C."/>
            <person name="Lu F."/>
            <person name="Yu G."/>
            <person name="Liang C."/>
            <person name="Fengler K."/>
            <person name="Li B."/>
            <person name="Rafalski A."/>
            <person name="Schnable P.S."/>
            <person name="Ware D.H."/>
            <person name="Buckler E.S."/>
            <person name="Lai J."/>
        </authorList>
    </citation>
    <scope>NUCLEOTIDE SEQUENCE [LARGE SCALE GENOMIC DNA]</scope>
    <source>
        <tissue evidence="2">Seedling</tissue>
    </source>
</reference>
<gene>
    <name evidence="2" type="ORF">Zm00014a_003574</name>
</gene>
<feature type="region of interest" description="Disordered" evidence="1">
    <location>
        <begin position="1"/>
        <end position="52"/>
    </location>
</feature>
<evidence type="ECO:0000313" key="2">
    <source>
        <dbReference type="EMBL" id="PWZ38585.1"/>
    </source>
</evidence>
<dbReference type="EMBL" id="NCVQ01000003">
    <property type="protein sequence ID" value="PWZ38585.1"/>
    <property type="molecule type" value="Genomic_DNA"/>
</dbReference>
<accession>A0A3L6FUM8</accession>
<sequence>MDETAAGGPGDRQRGSGDGEGGRDPGEAQKVLEAGPASRIHLNVATQSNGKD</sequence>
<name>A0A3L6FUM8_MAIZE</name>
<protein>
    <submittedName>
        <fullName evidence="2">Uncharacterized protein</fullName>
    </submittedName>
</protein>